<evidence type="ECO:0000256" key="2">
    <source>
        <dbReference type="ARBA" id="ARBA00022552"/>
    </source>
</evidence>
<keyword evidence="2" id="KW-0698">rRNA processing</keyword>
<feature type="compositionally biased region" description="Basic and acidic residues" evidence="9">
    <location>
        <begin position="865"/>
        <end position="886"/>
    </location>
</feature>
<keyword evidence="12" id="KW-1185">Reference proteome</keyword>
<dbReference type="Pfam" id="PF08066">
    <property type="entry name" value="PMC2NT"/>
    <property type="match status" value="1"/>
</dbReference>
<dbReference type="GO" id="GO:0005730">
    <property type="term" value="C:nucleolus"/>
    <property type="evidence" value="ECO:0007669"/>
    <property type="project" value="TreeGrafter"/>
</dbReference>
<feature type="domain" description="HRDC" evidence="10">
    <location>
        <begin position="476"/>
        <end position="556"/>
    </location>
</feature>
<dbReference type="CDD" id="cd06147">
    <property type="entry name" value="Rrp6p_like_exo"/>
    <property type="match status" value="1"/>
</dbReference>
<dbReference type="FunFam" id="3.30.420.10:FF:000065">
    <property type="entry name" value="Protein RRP6-like 2 isoform A"/>
    <property type="match status" value="1"/>
</dbReference>
<dbReference type="InterPro" id="IPR012337">
    <property type="entry name" value="RNaseH-like_sf"/>
</dbReference>
<dbReference type="PROSITE" id="PS50967">
    <property type="entry name" value="HRDC"/>
    <property type="match status" value="1"/>
</dbReference>
<comment type="subcellular location">
    <subcellularLocation>
        <location evidence="1">Nucleus</location>
    </subcellularLocation>
</comment>
<dbReference type="Gene3D" id="1.10.150.80">
    <property type="entry name" value="HRDC domain"/>
    <property type="match status" value="1"/>
</dbReference>
<dbReference type="InterPro" id="IPR044876">
    <property type="entry name" value="HRDC_dom_sf"/>
</dbReference>
<name>A0AAP0J167_9MAGN</name>
<dbReference type="GO" id="GO:0071036">
    <property type="term" value="P:nuclear polyadenylation-dependent snoRNA catabolic process"/>
    <property type="evidence" value="ECO:0007669"/>
    <property type="project" value="TreeGrafter"/>
</dbReference>
<dbReference type="InterPro" id="IPR002562">
    <property type="entry name" value="3'-5'_exonuclease_dom"/>
</dbReference>
<dbReference type="Proteomes" id="UP001419268">
    <property type="component" value="Unassembled WGS sequence"/>
</dbReference>
<keyword evidence="7" id="KW-0539">Nucleus</keyword>
<keyword evidence="5" id="KW-0271">Exosome</keyword>
<accession>A0AAP0J167</accession>
<proteinExistence type="inferred from homology"/>
<comment type="caution">
    <text evidence="11">The sequence shown here is derived from an EMBL/GenBank/DDBJ whole genome shotgun (WGS) entry which is preliminary data.</text>
</comment>
<evidence type="ECO:0000259" key="10">
    <source>
        <dbReference type="PROSITE" id="PS50967"/>
    </source>
</evidence>
<dbReference type="GO" id="GO:0071035">
    <property type="term" value="P:nuclear polyadenylation-dependent rRNA catabolic process"/>
    <property type="evidence" value="ECO:0007669"/>
    <property type="project" value="TreeGrafter"/>
</dbReference>
<dbReference type="GO" id="GO:0003727">
    <property type="term" value="F:single-stranded RNA binding"/>
    <property type="evidence" value="ECO:0007669"/>
    <property type="project" value="TreeGrafter"/>
</dbReference>
<dbReference type="GO" id="GO:0000175">
    <property type="term" value="F:3'-5'-RNA exonuclease activity"/>
    <property type="evidence" value="ECO:0007669"/>
    <property type="project" value="InterPro"/>
</dbReference>
<dbReference type="GO" id="GO:0080188">
    <property type="term" value="P:gene silencing by siRNA-directed DNA methylation"/>
    <property type="evidence" value="ECO:0007669"/>
    <property type="project" value="UniProtKB-ARBA"/>
</dbReference>
<dbReference type="GO" id="GO:0071037">
    <property type="term" value="P:nuclear polyadenylation-dependent snRNA catabolic process"/>
    <property type="evidence" value="ECO:0007669"/>
    <property type="project" value="TreeGrafter"/>
</dbReference>
<evidence type="ECO:0000256" key="4">
    <source>
        <dbReference type="ARBA" id="ARBA00022801"/>
    </source>
</evidence>
<dbReference type="SMART" id="SM00474">
    <property type="entry name" value="35EXOc"/>
    <property type="match status" value="1"/>
</dbReference>
<reference evidence="11 12" key="1">
    <citation type="submission" date="2024-01" db="EMBL/GenBank/DDBJ databases">
        <title>Genome assemblies of Stephania.</title>
        <authorList>
            <person name="Yang L."/>
        </authorList>
    </citation>
    <scope>NUCLEOTIDE SEQUENCE [LARGE SCALE GENOMIC DNA]</scope>
    <source>
        <strain evidence="11">JXDWG</strain>
        <tissue evidence="11">Leaf</tissue>
    </source>
</reference>
<dbReference type="SUPFAM" id="SSF53098">
    <property type="entry name" value="Ribonuclease H-like"/>
    <property type="match status" value="1"/>
</dbReference>
<dbReference type="InterPro" id="IPR002121">
    <property type="entry name" value="HRDC_dom"/>
</dbReference>
<dbReference type="GO" id="GO:0071051">
    <property type="term" value="P:poly(A)-dependent snoRNA 3'-end processing"/>
    <property type="evidence" value="ECO:0007669"/>
    <property type="project" value="TreeGrafter"/>
</dbReference>
<dbReference type="InterPro" id="IPR036397">
    <property type="entry name" value="RNaseH_sf"/>
</dbReference>
<evidence type="ECO:0000256" key="3">
    <source>
        <dbReference type="ARBA" id="ARBA00022722"/>
    </source>
</evidence>
<dbReference type="GO" id="GO:0071044">
    <property type="term" value="P:histone mRNA catabolic process"/>
    <property type="evidence" value="ECO:0007669"/>
    <property type="project" value="TreeGrafter"/>
</dbReference>
<dbReference type="Gene3D" id="3.30.420.10">
    <property type="entry name" value="Ribonuclease H-like superfamily/Ribonuclease H"/>
    <property type="match status" value="1"/>
</dbReference>
<evidence type="ECO:0000256" key="7">
    <source>
        <dbReference type="ARBA" id="ARBA00023242"/>
    </source>
</evidence>
<sequence length="933" mass="104440">MDLDSESDQSTQKKAEALRSLATGPIASSVAMLSGSSRGIPSGENFHFFYNFTDFKTPIKEIAQKAESILASIGSSSSSLVGKRFSAYPGDPDEAYDWLVDVNDELLERFDTSLDEFKRLKKKEEEGGGSGAGGMEVHDDGFQVVYGKKKKGVGGSQPETGMDLRRKSDVVQAEKMKASMAKPRVPFHIPTIPRPQREFNIIVNNLNIPFDHVWLQKSEDESRRVHPLERLSVADFIDRNVLGVDSVKLLPIEDTPFSLVEELKDLRKLAAKLQTVDEFAVDLEHNQYRSFQGITCLMQISTRTEDFVLDTLKLRVHIGPHLREVFKDPSKRKVMHGADRDIVWLQRDFGIYVCNLFDTGQASRVLQLERNSLEYLLNNFCGVTANKEYQNADWRLRPLPNEMIKYAREDTHYLLHIYDLMRGKLLAASDGSENHHDLLLEVYERSCEICLQLYEKEILTDSSYLHIYGLMGADFNSQQLAIVAGLCGWRDAVARVEDESTGYILPNKVLLEIARQMPVTTSQLRRLVKFKHPYVDHNLGTVVSIIRSSIQNASAFENVAEQLKKGRLEMMMEKNHVLADESESLPAPEENMSSQAETINGETGHPVDEQMVDHTAPGYVEELTEQRNSAFELDKFSNKGFLKFGDKAGGSKKGLVKQENSMQNATVLVESEGIDTKIGVLQSTKASEAMVQVLKKPSGAFRALLGKSSSKRKLNSDPKVVFKVEQIKSSVTLPFSPFLGGNEPIKSESAESSKVEESSAPREQVPIPAEAAKLDEIIPLENDIECKESEDDSLPTLENDGLEHSRNRCATGGAMEADTGNGLTELSSSFQKFFQPMNDSPSNRQMERPQEPEAGFQLKPFDYAAARKETRFGDDKAEKPGSDEGFKPQINSMERRKTPVIGQVPRDEGTKDIQHARRRQAFPPTGNRSATFR</sequence>
<dbReference type="GO" id="GO:0000166">
    <property type="term" value="F:nucleotide binding"/>
    <property type="evidence" value="ECO:0007669"/>
    <property type="project" value="InterPro"/>
</dbReference>
<dbReference type="InterPro" id="IPR010997">
    <property type="entry name" value="HRDC-like_sf"/>
</dbReference>
<dbReference type="GO" id="GO:0071039">
    <property type="term" value="P:nuclear polyadenylation-dependent CUT catabolic process"/>
    <property type="evidence" value="ECO:0007669"/>
    <property type="project" value="TreeGrafter"/>
</dbReference>
<dbReference type="InterPro" id="IPR045092">
    <property type="entry name" value="Rrp6-like"/>
</dbReference>
<dbReference type="GO" id="GO:0071040">
    <property type="term" value="P:nuclear polyadenylation-dependent antisense transcript catabolic process"/>
    <property type="evidence" value="ECO:0007669"/>
    <property type="project" value="TreeGrafter"/>
</dbReference>
<evidence type="ECO:0000256" key="9">
    <source>
        <dbReference type="SAM" id="MobiDB-lite"/>
    </source>
</evidence>
<comment type="similarity">
    <text evidence="8">Belongs to the exosome component 10/RRP6 family.</text>
</comment>
<dbReference type="FunFam" id="1.10.150.80:FF:000001">
    <property type="entry name" value="Putative exosome component 10"/>
    <property type="match status" value="1"/>
</dbReference>
<dbReference type="InterPro" id="IPR049559">
    <property type="entry name" value="Rrp6p-like_exo"/>
</dbReference>
<feature type="compositionally biased region" description="Basic and acidic residues" evidence="9">
    <location>
        <begin position="905"/>
        <end position="915"/>
    </location>
</feature>
<dbReference type="InterPro" id="IPR012588">
    <property type="entry name" value="Exosome-assoc_fac_Rrp6_N"/>
</dbReference>
<keyword evidence="4" id="KW-0378">Hydrolase</keyword>
<dbReference type="PANTHER" id="PTHR12124">
    <property type="entry name" value="POLYMYOSITIS/SCLERODERMA AUTOANTIGEN-RELATED"/>
    <property type="match status" value="1"/>
</dbReference>
<feature type="compositionally biased region" description="Polar residues" evidence="9">
    <location>
        <begin position="834"/>
        <end position="844"/>
    </location>
</feature>
<organism evidence="11 12">
    <name type="scientific">Stephania cephalantha</name>
    <dbReference type="NCBI Taxonomy" id="152367"/>
    <lineage>
        <taxon>Eukaryota</taxon>
        <taxon>Viridiplantae</taxon>
        <taxon>Streptophyta</taxon>
        <taxon>Embryophyta</taxon>
        <taxon>Tracheophyta</taxon>
        <taxon>Spermatophyta</taxon>
        <taxon>Magnoliopsida</taxon>
        <taxon>Ranunculales</taxon>
        <taxon>Menispermaceae</taxon>
        <taxon>Menispermoideae</taxon>
        <taxon>Cissampelideae</taxon>
        <taxon>Stephania</taxon>
    </lineage>
</organism>
<dbReference type="GO" id="GO:0000467">
    <property type="term" value="P:exonucleolytic trimming to generate mature 3'-end of 5.8S rRNA from tricistronic rRNA transcript (SSU-rRNA, 5.8S rRNA, LSU-rRNA)"/>
    <property type="evidence" value="ECO:0007669"/>
    <property type="project" value="InterPro"/>
</dbReference>
<dbReference type="PANTHER" id="PTHR12124:SF47">
    <property type="entry name" value="EXOSOME COMPONENT 10"/>
    <property type="match status" value="1"/>
</dbReference>
<dbReference type="GO" id="GO:0000176">
    <property type="term" value="C:nuclear exosome (RNase complex)"/>
    <property type="evidence" value="ECO:0007669"/>
    <property type="project" value="InterPro"/>
</dbReference>
<dbReference type="SMART" id="SM00341">
    <property type="entry name" value="HRDC"/>
    <property type="match status" value="1"/>
</dbReference>
<dbReference type="EMBL" id="JBBNAG010000006">
    <property type="protein sequence ID" value="KAK9125549.1"/>
    <property type="molecule type" value="Genomic_DNA"/>
</dbReference>
<evidence type="ECO:0000313" key="11">
    <source>
        <dbReference type="EMBL" id="KAK9125549.1"/>
    </source>
</evidence>
<evidence type="ECO:0000256" key="1">
    <source>
        <dbReference type="ARBA" id="ARBA00004123"/>
    </source>
</evidence>
<evidence type="ECO:0000256" key="8">
    <source>
        <dbReference type="ARBA" id="ARBA00043957"/>
    </source>
</evidence>
<evidence type="ECO:0000313" key="12">
    <source>
        <dbReference type="Proteomes" id="UP001419268"/>
    </source>
</evidence>
<feature type="region of interest" description="Disordered" evidence="9">
    <location>
        <begin position="738"/>
        <end position="763"/>
    </location>
</feature>
<dbReference type="Pfam" id="PF00570">
    <property type="entry name" value="HRDC"/>
    <property type="match status" value="1"/>
</dbReference>
<evidence type="ECO:0000256" key="6">
    <source>
        <dbReference type="ARBA" id="ARBA00022839"/>
    </source>
</evidence>
<dbReference type="Pfam" id="PF01612">
    <property type="entry name" value="DNA_pol_A_exo1"/>
    <property type="match status" value="1"/>
</dbReference>
<evidence type="ECO:0000256" key="5">
    <source>
        <dbReference type="ARBA" id="ARBA00022835"/>
    </source>
</evidence>
<dbReference type="AlphaFoldDB" id="A0AAP0J167"/>
<feature type="region of interest" description="Disordered" evidence="9">
    <location>
        <begin position="784"/>
        <end position="822"/>
    </location>
</feature>
<feature type="region of interest" description="Disordered" evidence="9">
    <location>
        <begin position="834"/>
        <end position="933"/>
    </location>
</feature>
<dbReference type="SUPFAM" id="SSF47819">
    <property type="entry name" value="HRDC-like"/>
    <property type="match status" value="1"/>
</dbReference>
<keyword evidence="6" id="KW-0269">Exonuclease</keyword>
<feature type="compositionally biased region" description="Basic and acidic residues" evidence="9">
    <location>
        <begin position="745"/>
        <end position="760"/>
    </location>
</feature>
<gene>
    <name evidence="11" type="ORF">Scep_014395</name>
</gene>
<keyword evidence="3" id="KW-0540">Nuclease</keyword>
<dbReference type="GO" id="GO:0071038">
    <property type="term" value="P:TRAMP-dependent tRNA surveillance pathway"/>
    <property type="evidence" value="ECO:0007669"/>
    <property type="project" value="TreeGrafter"/>
</dbReference>
<protein>
    <recommendedName>
        <fullName evidence="10">HRDC domain-containing protein</fullName>
    </recommendedName>
</protein>